<sequence length="102" mass="11391">MHAYCLVKGSCWRTGVTQYLRTITITFTIGIFQKLLPEGKQVNSRPLQIFIYVVEYQLVTTPTDSSKSGTGNLKLSPLNIVCQMLCMQSSDEACVLTSPRLD</sequence>
<reference evidence="2" key="1">
    <citation type="journal article" date="2024" name="Proc. Natl. Acad. Sci. U.S.A.">
        <title>Extraordinary preservation of gene collinearity over three hundred million years revealed in homosporous lycophytes.</title>
        <authorList>
            <person name="Li C."/>
            <person name="Wickell D."/>
            <person name="Kuo L.Y."/>
            <person name="Chen X."/>
            <person name="Nie B."/>
            <person name="Liao X."/>
            <person name="Peng D."/>
            <person name="Ji J."/>
            <person name="Jenkins J."/>
            <person name="Williams M."/>
            <person name="Shu S."/>
            <person name="Plott C."/>
            <person name="Barry K."/>
            <person name="Rajasekar S."/>
            <person name="Grimwood J."/>
            <person name="Han X."/>
            <person name="Sun S."/>
            <person name="Hou Z."/>
            <person name="He W."/>
            <person name="Dai G."/>
            <person name="Sun C."/>
            <person name="Schmutz J."/>
            <person name="Leebens-Mack J.H."/>
            <person name="Li F.W."/>
            <person name="Wang L."/>
        </authorList>
    </citation>
    <scope>NUCLEOTIDE SEQUENCE [LARGE SCALE GENOMIC DNA]</scope>
    <source>
        <strain evidence="2">cv. PW_Plant_1</strain>
    </source>
</reference>
<dbReference type="EMBL" id="CM055107">
    <property type="protein sequence ID" value="KAJ7526985.1"/>
    <property type="molecule type" value="Genomic_DNA"/>
</dbReference>
<comment type="caution">
    <text evidence="1">The sequence shown here is derived from an EMBL/GenBank/DDBJ whole genome shotgun (WGS) entry which is preliminary data.</text>
</comment>
<keyword evidence="2" id="KW-1185">Reference proteome</keyword>
<evidence type="ECO:0000313" key="2">
    <source>
        <dbReference type="Proteomes" id="UP001162992"/>
    </source>
</evidence>
<evidence type="ECO:0000313" key="1">
    <source>
        <dbReference type="EMBL" id="KAJ7526985.1"/>
    </source>
</evidence>
<name>A0ACC2BB45_DIPCM</name>
<accession>A0ACC2BB45</accession>
<protein>
    <submittedName>
        <fullName evidence="1">Uncharacterized protein</fullName>
    </submittedName>
</protein>
<organism evidence="1 2">
    <name type="scientific">Diphasiastrum complanatum</name>
    <name type="common">Issler's clubmoss</name>
    <name type="synonym">Lycopodium complanatum</name>
    <dbReference type="NCBI Taxonomy" id="34168"/>
    <lineage>
        <taxon>Eukaryota</taxon>
        <taxon>Viridiplantae</taxon>
        <taxon>Streptophyta</taxon>
        <taxon>Embryophyta</taxon>
        <taxon>Tracheophyta</taxon>
        <taxon>Lycopodiopsida</taxon>
        <taxon>Lycopodiales</taxon>
        <taxon>Lycopodiaceae</taxon>
        <taxon>Lycopodioideae</taxon>
        <taxon>Diphasiastrum</taxon>
    </lineage>
</organism>
<dbReference type="Proteomes" id="UP001162992">
    <property type="component" value="Chromosome 16"/>
</dbReference>
<proteinExistence type="predicted"/>
<gene>
    <name evidence="1" type="ORF">O6H91_16G030700</name>
</gene>